<name>A0A4R6UK02_9ACTN</name>
<dbReference type="Proteomes" id="UP000295281">
    <property type="component" value="Unassembled WGS sequence"/>
</dbReference>
<organism evidence="2 3">
    <name type="scientific">Actinorugispora endophytica</name>
    <dbReference type="NCBI Taxonomy" id="1605990"/>
    <lineage>
        <taxon>Bacteria</taxon>
        <taxon>Bacillati</taxon>
        <taxon>Actinomycetota</taxon>
        <taxon>Actinomycetes</taxon>
        <taxon>Streptosporangiales</taxon>
        <taxon>Nocardiopsidaceae</taxon>
        <taxon>Actinorugispora</taxon>
    </lineage>
</organism>
<feature type="compositionally biased region" description="Basic and acidic residues" evidence="1">
    <location>
        <begin position="10"/>
        <end position="25"/>
    </location>
</feature>
<evidence type="ECO:0000313" key="3">
    <source>
        <dbReference type="Proteomes" id="UP000295281"/>
    </source>
</evidence>
<reference evidence="2 3" key="1">
    <citation type="submission" date="2019-03" db="EMBL/GenBank/DDBJ databases">
        <title>Genomic Encyclopedia of Type Strains, Phase IV (KMG-IV): sequencing the most valuable type-strain genomes for metagenomic binning, comparative biology and taxonomic classification.</title>
        <authorList>
            <person name="Goeker M."/>
        </authorList>
    </citation>
    <scope>NUCLEOTIDE SEQUENCE [LARGE SCALE GENOMIC DNA]</scope>
    <source>
        <strain evidence="2 3">DSM 46770</strain>
    </source>
</reference>
<feature type="region of interest" description="Disordered" evidence="1">
    <location>
        <begin position="1"/>
        <end position="59"/>
    </location>
</feature>
<keyword evidence="3" id="KW-1185">Reference proteome</keyword>
<sequence length="59" mass="6132">MVAAGTEASTLERTRGRAVRERPDRPSACPPYGSGTGSHTNPYCAPTEAKAATAHTTSE</sequence>
<protein>
    <submittedName>
        <fullName evidence="2">Uncharacterized protein</fullName>
    </submittedName>
</protein>
<proteinExistence type="predicted"/>
<evidence type="ECO:0000256" key="1">
    <source>
        <dbReference type="SAM" id="MobiDB-lite"/>
    </source>
</evidence>
<dbReference type="EMBL" id="SNYN01000030">
    <property type="protein sequence ID" value="TDQ45643.1"/>
    <property type="molecule type" value="Genomic_DNA"/>
</dbReference>
<comment type="caution">
    <text evidence="2">The sequence shown here is derived from an EMBL/GenBank/DDBJ whole genome shotgun (WGS) entry which is preliminary data.</text>
</comment>
<gene>
    <name evidence="2" type="ORF">EV190_13042</name>
</gene>
<accession>A0A4R6UK02</accession>
<dbReference type="AlphaFoldDB" id="A0A4R6UK02"/>
<evidence type="ECO:0000313" key="2">
    <source>
        <dbReference type="EMBL" id="TDQ45643.1"/>
    </source>
</evidence>